<dbReference type="Pfam" id="PF04235">
    <property type="entry name" value="DUF418"/>
    <property type="match status" value="1"/>
</dbReference>
<keyword evidence="1" id="KW-0812">Transmembrane</keyword>
<feature type="transmembrane region" description="Helical" evidence="1">
    <location>
        <begin position="135"/>
        <end position="154"/>
    </location>
</feature>
<dbReference type="Pfam" id="PF07786">
    <property type="entry name" value="HGSNAT_cat"/>
    <property type="match status" value="1"/>
</dbReference>
<dbReference type="InterPro" id="IPR007349">
    <property type="entry name" value="DUF418"/>
</dbReference>
<evidence type="ECO:0000259" key="2">
    <source>
        <dbReference type="Pfam" id="PF04235"/>
    </source>
</evidence>
<evidence type="ECO:0000313" key="4">
    <source>
        <dbReference type="EMBL" id="UYQ73698.1"/>
    </source>
</evidence>
<proteinExistence type="predicted"/>
<reference evidence="4" key="1">
    <citation type="submission" date="2022-10" db="EMBL/GenBank/DDBJ databases">
        <title>YIM 151497 complete genome.</title>
        <authorList>
            <person name="Chen X."/>
        </authorList>
    </citation>
    <scope>NUCLEOTIDE SEQUENCE</scope>
    <source>
        <strain evidence="4">YIM 151497</strain>
    </source>
</reference>
<dbReference type="InterPro" id="IPR012429">
    <property type="entry name" value="HGSNAT_cat"/>
</dbReference>
<dbReference type="PANTHER" id="PTHR30590:SF3">
    <property type="entry name" value="HYPOTHETICAL MEMBRANE SPANNING PROTEIN"/>
    <property type="match status" value="1"/>
</dbReference>
<gene>
    <name evidence="4" type="ORF">OF122_08065</name>
</gene>
<keyword evidence="1" id="KW-0472">Membrane</keyword>
<evidence type="ECO:0000259" key="3">
    <source>
        <dbReference type="Pfam" id="PF07786"/>
    </source>
</evidence>
<name>A0ABY6ISU4_9HYPH</name>
<accession>A0ABY6ISU4</accession>
<feature type="domain" description="Heparan-alpha-glucosaminide N-acetyltransferase catalytic" evidence="3">
    <location>
        <begin position="12"/>
        <end position="202"/>
    </location>
</feature>
<evidence type="ECO:0000256" key="1">
    <source>
        <dbReference type="SAM" id="Phobius"/>
    </source>
</evidence>
<feature type="transmembrane region" description="Helical" evidence="1">
    <location>
        <begin position="18"/>
        <end position="36"/>
    </location>
</feature>
<keyword evidence="5" id="KW-1185">Reference proteome</keyword>
<dbReference type="InterPro" id="IPR052529">
    <property type="entry name" value="Bact_Transport_Assoc"/>
</dbReference>
<feature type="transmembrane region" description="Helical" evidence="1">
    <location>
        <begin position="56"/>
        <end position="75"/>
    </location>
</feature>
<dbReference type="PANTHER" id="PTHR30590">
    <property type="entry name" value="INNER MEMBRANE PROTEIN"/>
    <property type="match status" value="1"/>
</dbReference>
<feature type="transmembrane region" description="Helical" evidence="1">
    <location>
        <begin position="315"/>
        <end position="338"/>
    </location>
</feature>
<dbReference type="EMBL" id="CP107716">
    <property type="protein sequence ID" value="UYQ73698.1"/>
    <property type="molecule type" value="Genomic_DNA"/>
</dbReference>
<evidence type="ECO:0000313" key="5">
    <source>
        <dbReference type="Proteomes" id="UP001163882"/>
    </source>
</evidence>
<dbReference type="Proteomes" id="UP001163882">
    <property type="component" value="Chromosome"/>
</dbReference>
<protein>
    <submittedName>
        <fullName evidence="4">DUF418 domain-containing protein</fullName>
    </submittedName>
</protein>
<feature type="domain" description="DUF418" evidence="2">
    <location>
        <begin position="247"/>
        <end position="352"/>
    </location>
</feature>
<keyword evidence="1" id="KW-1133">Transmembrane helix</keyword>
<feature type="transmembrane region" description="Helical" evidence="1">
    <location>
        <begin position="204"/>
        <end position="229"/>
    </location>
</feature>
<feature type="transmembrane region" description="Helical" evidence="1">
    <location>
        <begin position="249"/>
        <end position="269"/>
    </location>
</feature>
<sequence>MHAQSTPGSPGRLEGLDLARFFAFAGMVLVNFKIVMGAEGGEGLLHWLSLLVEGKAAASFVVLAGLGAGLACARFGDNSIGTTLKRGAFLLVLGLVNMLIFPADILHYYAFYFLFGAVVLSQSTALLVSAMVALNIGFVALVFVLNYDAGWNWLDYSYVDFWTPAGFVRNLMFNGWHPVIPWFGFFLFGVVLSRIELSARRVQLLMIGTGIALVATMTLVSGVLAEILAGLHPELSPLATTLPVPPGPLFSITGMASASVLIGLCVWVADHLGSGGFLGVLMATGRQTLTLYVAHIVVGMGLLEAFGLAGGQTAAGATLAAFAFCVVACIYAAGWARLRPRGPLEALMRKVAG</sequence>
<feature type="transmembrane region" description="Helical" evidence="1">
    <location>
        <begin position="87"/>
        <end position="103"/>
    </location>
</feature>
<organism evidence="4 5">
    <name type="scientific">Pelagibacterium flavum</name>
    <dbReference type="NCBI Taxonomy" id="2984530"/>
    <lineage>
        <taxon>Bacteria</taxon>
        <taxon>Pseudomonadati</taxon>
        <taxon>Pseudomonadota</taxon>
        <taxon>Alphaproteobacteria</taxon>
        <taxon>Hyphomicrobiales</taxon>
        <taxon>Devosiaceae</taxon>
        <taxon>Pelagibacterium</taxon>
    </lineage>
</organism>
<dbReference type="RefSeq" id="WP_264227256.1">
    <property type="nucleotide sequence ID" value="NZ_CP107716.1"/>
</dbReference>